<comment type="caution">
    <text evidence="1">The sequence shown here is derived from an EMBL/GenBank/DDBJ whole genome shotgun (WGS) entry which is preliminary data.</text>
</comment>
<reference evidence="2" key="2">
    <citation type="journal article" date="2018" name="Mol. Plant Microbe Interact.">
        <title>Genome sequence resources for the wheat stripe rust pathogen (Puccinia striiformis f. sp. tritici) and the barley stripe rust pathogen (Puccinia striiformis f. sp. hordei).</title>
        <authorList>
            <person name="Xia C."/>
            <person name="Wang M."/>
            <person name="Yin C."/>
            <person name="Cornejo O.E."/>
            <person name="Hulbert S.H."/>
            <person name="Chen X."/>
        </authorList>
    </citation>
    <scope>NUCLEOTIDE SEQUENCE [LARGE SCALE GENOMIC DNA]</scope>
    <source>
        <strain evidence="2">93-210</strain>
    </source>
</reference>
<dbReference type="Proteomes" id="UP001060170">
    <property type="component" value="Chromosome 17"/>
</dbReference>
<protein>
    <submittedName>
        <fullName evidence="1">Uncharacterized protein</fullName>
    </submittedName>
</protein>
<organism evidence="1 2">
    <name type="scientific">Puccinia striiformis f. sp. tritici</name>
    <dbReference type="NCBI Taxonomy" id="168172"/>
    <lineage>
        <taxon>Eukaryota</taxon>
        <taxon>Fungi</taxon>
        <taxon>Dikarya</taxon>
        <taxon>Basidiomycota</taxon>
        <taxon>Pucciniomycotina</taxon>
        <taxon>Pucciniomycetes</taxon>
        <taxon>Pucciniales</taxon>
        <taxon>Pucciniaceae</taxon>
        <taxon>Puccinia</taxon>
    </lineage>
</organism>
<accession>A0ACC0DPP5</accession>
<dbReference type="EMBL" id="CM045881">
    <property type="protein sequence ID" value="KAI7936667.1"/>
    <property type="molecule type" value="Genomic_DNA"/>
</dbReference>
<evidence type="ECO:0000313" key="1">
    <source>
        <dbReference type="EMBL" id="KAI7936667.1"/>
    </source>
</evidence>
<gene>
    <name evidence="1" type="ORF">MJO28_015566</name>
</gene>
<evidence type="ECO:0000313" key="2">
    <source>
        <dbReference type="Proteomes" id="UP001060170"/>
    </source>
</evidence>
<sequence length="146" mass="16499">MTWALAAKFKEECRMTTVPTPMTAVSPHMSGDVIKKGYNSSLFKSDIIKTLINTPSSGHRPTDWHHALQRLAPRCLEKTRLLMAPLGSEQRADLCSPTPKKLLRSMLYRRMAALCHPSQPGIDQIFTINLKRDLANNQKTRAKEEN</sequence>
<proteinExistence type="predicted"/>
<reference evidence="2" key="1">
    <citation type="journal article" date="2018" name="BMC Genomics">
        <title>Genomic insights into host adaptation between the wheat stripe rust pathogen (Puccinia striiformis f. sp. tritici) and the barley stripe rust pathogen (Puccinia striiformis f. sp. hordei).</title>
        <authorList>
            <person name="Xia C."/>
            <person name="Wang M."/>
            <person name="Yin C."/>
            <person name="Cornejo O.E."/>
            <person name="Hulbert S.H."/>
            <person name="Chen X."/>
        </authorList>
    </citation>
    <scope>NUCLEOTIDE SEQUENCE [LARGE SCALE GENOMIC DNA]</scope>
    <source>
        <strain evidence="2">93-210</strain>
    </source>
</reference>
<keyword evidence="2" id="KW-1185">Reference proteome</keyword>
<name>A0ACC0DPP5_9BASI</name>
<reference evidence="1 2" key="3">
    <citation type="journal article" date="2022" name="Microbiol. Spectr.">
        <title>Folding features and dynamics of 3D genome architecture in plant fungal pathogens.</title>
        <authorList>
            <person name="Xia C."/>
        </authorList>
    </citation>
    <scope>NUCLEOTIDE SEQUENCE [LARGE SCALE GENOMIC DNA]</scope>
    <source>
        <strain evidence="1 2">93-210</strain>
    </source>
</reference>